<dbReference type="GO" id="GO:0008270">
    <property type="term" value="F:zinc ion binding"/>
    <property type="evidence" value="ECO:0007669"/>
    <property type="project" value="InterPro"/>
</dbReference>
<dbReference type="OrthoDB" id="9779761at2"/>
<keyword evidence="2" id="KW-0540">Nuclease</keyword>
<protein>
    <submittedName>
        <fullName evidence="2">HNH endonuclease</fullName>
    </submittedName>
</protein>
<evidence type="ECO:0000313" key="2">
    <source>
        <dbReference type="EMBL" id="RKE95350.1"/>
    </source>
</evidence>
<evidence type="ECO:0000313" key="3">
    <source>
        <dbReference type="Proteomes" id="UP000284892"/>
    </source>
</evidence>
<dbReference type="Gene3D" id="1.10.30.50">
    <property type="match status" value="1"/>
</dbReference>
<feature type="domain" description="HNH nuclease" evidence="1">
    <location>
        <begin position="8"/>
        <end position="58"/>
    </location>
</feature>
<proteinExistence type="predicted"/>
<sequence>MGFPPKIKVQALVASARHCCVCHKTARRNIEVHHIIPYYISNDNSFENAIPLCFDCHSEAGHYNNKEPKGNKYSLEELRKHRDNWYKIVAEGKVKYFDIEEYNKRYLPVFQSIDKVTNKSFSELFSNNLVAFTQAEQDEIERIFRRLILNNSALIKGEPAIGKTVYALKIAQKFKESNYSVLYHSFKYHKFSANEIVESLNNMRDENILFIIDDCHLDIENASKIKYYFVNNNSPSCFLFLSRNISSHLDFSNTFNSNFFDEFENLSLDLGVIKMSKKIENIIKKYKKYYISKNSRQYYVGNSSKIIRHVGDNLIALKAYLKLWENEETLSKIGKERMLQEFYQRQYLKLNKETINCLNIYLSLYSFEIPFETIPKYENETLKLEKDGIIFRYNNTLYFEHSKTANLYLESYYKYSTERVDKKFDNLETFIDSNLKQYLKLFENVEYPDNTHHLITHFLSKGKIYSDLLNKEIENILLKYYSKCDVNETLVFINRVSIYAPELFNFYFKKLILESKNSKKILNNEMFSFYYASYRRNLKPTGNDYIKELFHYNEICNFFNNANLTGFRQGIAFLFNLGEQNLALKLLQDSDNNSILSKIYRSNISEISHFFNSLHKINQIRGFELMNELIKSDTFYEELKSMSTNSVNLFELFGAINRYSFDILKLFSKKYQINYEKISEGINYLNIRFFLNNFQLYVELYPISTFKILLLIEDEAYINLSKKIVKYDNKSYKHITILFIGSHYKNIDEAREVLLDDMIENMEKVRSSFDFNQYAKILYIMSNYYDMTGFVNEVDKQRQSVLKQKIGNLKDLSKVNESIMLLDKILPGQKKVFNKWLNKNRKH</sequence>
<comment type="caution">
    <text evidence="2">The sequence shown here is derived from an EMBL/GenBank/DDBJ whole genome shotgun (WGS) entry which is preliminary data.</text>
</comment>
<gene>
    <name evidence="2" type="ORF">BXY80_1537</name>
</gene>
<dbReference type="CDD" id="cd00085">
    <property type="entry name" value="HNHc"/>
    <property type="match status" value="1"/>
</dbReference>
<dbReference type="SUPFAM" id="SSF52540">
    <property type="entry name" value="P-loop containing nucleoside triphosphate hydrolases"/>
    <property type="match status" value="1"/>
</dbReference>
<dbReference type="Proteomes" id="UP000284892">
    <property type="component" value="Unassembled WGS sequence"/>
</dbReference>
<dbReference type="Gene3D" id="3.40.50.300">
    <property type="entry name" value="P-loop containing nucleotide triphosphate hydrolases"/>
    <property type="match status" value="1"/>
</dbReference>
<name>A0A420DMB8_9FLAO</name>
<reference evidence="2 3" key="1">
    <citation type="submission" date="2018-09" db="EMBL/GenBank/DDBJ databases">
        <title>Genomic Encyclopedia of Archaeal and Bacterial Type Strains, Phase II (KMG-II): from individual species to whole genera.</title>
        <authorList>
            <person name="Goeker M."/>
        </authorList>
    </citation>
    <scope>NUCLEOTIDE SEQUENCE [LARGE SCALE GENOMIC DNA]</scope>
    <source>
        <strain evidence="2 3">DSM 26283</strain>
    </source>
</reference>
<accession>A0A420DMB8</accession>
<dbReference type="EMBL" id="RAQJ01000002">
    <property type="protein sequence ID" value="RKE95350.1"/>
    <property type="molecule type" value="Genomic_DNA"/>
</dbReference>
<dbReference type="InterPro" id="IPR002711">
    <property type="entry name" value="HNH"/>
</dbReference>
<dbReference type="AlphaFoldDB" id="A0A420DMB8"/>
<dbReference type="SMART" id="SM00507">
    <property type="entry name" value="HNHc"/>
    <property type="match status" value="1"/>
</dbReference>
<keyword evidence="2" id="KW-0378">Hydrolase</keyword>
<evidence type="ECO:0000259" key="1">
    <source>
        <dbReference type="SMART" id="SM00507"/>
    </source>
</evidence>
<organism evidence="2 3">
    <name type="scientific">Ichthyenterobacterium magnum</name>
    <dbReference type="NCBI Taxonomy" id="1230530"/>
    <lineage>
        <taxon>Bacteria</taxon>
        <taxon>Pseudomonadati</taxon>
        <taxon>Bacteroidota</taxon>
        <taxon>Flavobacteriia</taxon>
        <taxon>Flavobacteriales</taxon>
        <taxon>Flavobacteriaceae</taxon>
        <taxon>Ichthyenterobacterium</taxon>
    </lineage>
</organism>
<dbReference type="InterPro" id="IPR027417">
    <property type="entry name" value="P-loop_NTPase"/>
</dbReference>
<dbReference type="GO" id="GO:0004519">
    <property type="term" value="F:endonuclease activity"/>
    <property type="evidence" value="ECO:0007669"/>
    <property type="project" value="UniProtKB-KW"/>
</dbReference>
<dbReference type="InterPro" id="IPR003615">
    <property type="entry name" value="HNH_nuc"/>
</dbReference>
<dbReference type="GO" id="GO:0003676">
    <property type="term" value="F:nucleic acid binding"/>
    <property type="evidence" value="ECO:0007669"/>
    <property type="project" value="InterPro"/>
</dbReference>
<keyword evidence="3" id="KW-1185">Reference proteome</keyword>
<keyword evidence="2" id="KW-0255">Endonuclease</keyword>
<dbReference type="Pfam" id="PF01844">
    <property type="entry name" value="HNH"/>
    <property type="match status" value="1"/>
</dbReference>
<dbReference type="RefSeq" id="WP_120200663.1">
    <property type="nucleotide sequence ID" value="NZ_RAQJ01000002.1"/>
</dbReference>